<proteinExistence type="predicted"/>
<dbReference type="VEuPathDB" id="MicrosporidiaDB:HERIO_2504"/>
<keyword evidence="3" id="KW-1185">Reference proteome</keyword>
<evidence type="ECO:0000313" key="3">
    <source>
        <dbReference type="Proteomes" id="UP000192356"/>
    </source>
</evidence>
<feature type="chain" id="PRO_5012846197" evidence="1">
    <location>
        <begin position="20"/>
        <end position="68"/>
    </location>
</feature>
<keyword evidence="1" id="KW-0732">Signal</keyword>
<comment type="caution">
    <text evidence="2">The sequence shown here is derived from an EMBL/GenBank/DDBJ whole genome shotgun (WGS) entry which is preliminary data.</text>
</comment>
<accession>A0A1X0Q6P7</accession>
<sequence>MKFLLKLLSLVTHTVVAGSEPNSKSLNKSLTSSFLNDKVLFRINLTLLSIPHVTHNNLFTETDVKPKL</sequence>
<protein>
    <submittedName>
        <fullName evidence="2">Uncharacterized protein</fullName>
    </submittedName>
</protein>
<evidence type="ECO:0000256" key="1">
    <source>
        <dbReference type="SAM" id="SignalP"/>
    </source>
</evidence>
<dbReference type="EMBL" id="LVKB01000317">
    <property type="protein sequence ID" value="ORD95429.1"/>
    <property type="molecule type" value="Genomic_DNA"/>
</dbReference>
<gene>
    <name evidence="2" type="ORF">HERIO_2504</name>
</gene>
<name>A0A1X0Q6P7_9MICR</name>
<reference evidence="2 3" key="1">
    <citation type="journal article" date="2017" name="Environ. Microbiol.">
        <title>Decay of the glycolytic pathway and adaptation to intranuclear parasitism within Enterocytozoonidae microsporidia.</title>
        <authorList>
            <person name="Wiredu Boakye D."/>
            <person name="Jaroenlak P."/>
            <person name="Prachumwat A."/>
            <person name="Williams T.A."/>
            <person name="Bateman K.S."/>
            <person name="Itsathitphaisarn O."/>
            <person name="Sritunyalucksana K."/>
            <person name="Paszkiewicz K.H."/>
            <person name="Moore K.A."/>
            <person name="Stentiford G.D."/>
            <person name="Williams B.A."/>
        </authorList>
    </citation>
    <scope>NUCLEOTIDE SEQUENCE [LARGE SCALE GENOMIC DNA]</scope>
    <source>
        <strain evidence="2 3">GB1</strain>
    </source>
</reference>
<organism evidence="2 3">
    <name type="scientific">Hepatospora eriocheir</name>
    <dbReference type="NCBI Taxonomy" id="1081669"/>
    <lineage>
        <taxon>Eukaryota</taxon>
        <taxon>Fungi</taxon>
        <taxon>Fungi incertae sedis</taxon>
        <taxon>Microsporidia</taxon>
        <taxon>Hepatosporidae</taxon>
        <taxon>Hepatospora</taxon>
    </lineage>
</organism>
<dbReference type="Proteomes" id="UP000192356">
    <property type="component" value="Unassembled WGS sequence"/>
</dbReference>
<feature type="signal peptide" evidence="1">
    <location>
        <begin position="1"/>
        <end position="19"/>
    </location>
</feature>
<dbReference type="AlphaFoldDB" id="A0A1X0Q6P7"/>
<evidence type="ECO:0000313" key="2">
    <source>
        <dbReference type="EMBL" id="ORD95429.1"/>
    </source>
</evidence>